<dbReference type="EMBL" id="JAWRVE010000003">
    <property type="protein sequence ID" value="KAL1882979.1"/>
    <property type="molecule type" value="Genomic_DNA"/>
</dbReference>
<accession>A0ABR3Y5H6</accession>
<keyword evidence="3" id="KW-1185">Reference proteome</keyword>
<sequence>MSLMARKQAPELATKAEDPAFPRFNRFPLEIRRMIWKQALPPPIPRILVYKLTTFSRWDPETKDWNATDGPPTVPIPPPALLHPTQESRAFALEHVRIRKAKKARTRFVAPSAYHHITLFVHKWHFPSFVDVYMATTPSAARHLVFDHDVYRAIARMDPFLWLGASHISWDDFSYATHRCRGLRSVALTELDRRLDAEAEGDREPRGYYRAVPGAEVVECMEGDVEGLGTELDGREGPDSIP</sequence>
<gene>
    <name evidence="2" type="ORF">Daus18300_000617</name>
</gene>
<comment type="caution">
    <text evidence="2">The sequence shown here is derived from an EMBL/GenBank/DDBJ whole genome shotgun (WGS) entry which is preliminary data.</text>
</comment>
<dbReference type="Pfam" id="PF20150">
    <property type="entry name" value="2EXR"/>
    <property type="match status" value="1"/>
</dbReference>
<feature type="domain" description="2EXR" evidence="1">
    <location>
        <begin position="21"/>
        <end position="103"/>
    </location>
</feature>
<dbReference type="PANTHER" id="PTHR35910">
    <property type="entry name" value="2EXR DOMAIN-CONTAINING PROTEIN"/>
    <property type="match status" value="1"/>
</dbReference>
<proteinExistence type="predicted"/>
<name>A0ABR3Y5H6_9PEZI</name>
<reference evidence="2 3" key="1">
    <citation type="journal article" date="2024" name="IMA Fungus">
        <title>IMA Genome - F19 : A genome assembly and annotation guide to empower mycologists, including annotated draft genome sequences of Ceratocystis pirilliformis, Diaporthe australafricana, Fusarium ophioides, Paecilomyces lecythidis, and Sporothrix stenoceras.</title>
        <authorList>
            <person name="Aylward J."/>
            <person name="Wilson A.M."/>
            <person name="Visagie C.M."/>
            <person name="Spraker J."/>
            <person name="Barnes I."/>
            <person name="Buitendag C."/>
            <person name="Ceriani C."/>
            <person name="Del Mar Angel L."/>
            <person name="du Plessis D."/>
            <person name="Fuchs T."/>
            <person name="Gasser K."/>
            <person name="Kramer D."/>
            <person name="Li W."/>
            <person name="Munsamy K."/>
            <person name="Piso A."/>
            <person name="Price J.L."/>
            <person name="Sonnekus B."/>
            <person name="Thomas C."/>
            <person name="van der Nest A."/>
            <person name="van Dijk A."/>
            <person name="van Heerden A."/>
            <person name="van Vuuren N."/>
            <person name="Yilmaz N."/>
            <person name="Duong T.A."/>
            <person name="van der Merwe N.A."/>
            <person name="Wingfield M.J."/>
            <person name="Wingfield B.D."/>
        </authorList>
    </citation>
    <scope>NUCLEOTIDE SEQUENCE [LARGE SCALE GENOMIC DNA]</scope>
    <source>
        <strain evidence="2 3">CMW 18300</strain>
    </source>
</reference>
<dbReference type="Proteomes" id="UP001583177">
    <property type="component" value="Unassembled WGS sequence"/>
</dbReference>
<evidence type="ECO:0000313" key="3">
    <source>
        <dbReference type="Proteomes" id="UP001583177"/>
    </source>
</evidence>
<dbReference type="InterPro" id="IPR045518">
    <property type="entry name" value="2EXR"/>
</dbReference>
<protein>
    <recommendedName>
        <fullName evidence="1">2EXR domain-containing protein</fullName>
    </recommendedName>
</protein>
<evidence type="ECO:0000259" key="1">
    <source>
        <dbReference type="Pfam" id="PF20150"/>
    </source>
</evidence>
<organism evidence="2 3">
    <name type="scientific">Diaporthe australafricana</name>
    <dbReference type="NCBI Taxonomy" id="127596"/>
    <lineage>
        <taxon>Eukaryota</taxon>
        <taxon>Fungi</taxon>
        <taxon>Dikarya</taxon>
        <taxon>Ascomycota</taxon>
        <taxon>Pezizomycotina</taxon>
        <taxon>Sordariomycetes</taxon>
        <taxon>Sordariomycetidae</taxon>
        <taxon>Diaporthales</taxon>
        <taxon>Diaporthaceae</taxon>
        <taxon>Diaporthe</taxon>
    </lineage>
</organism>
<evidence type="ECO:0000313" key="2">
    <source>
        <dbReference type="EMBL" id="KAL1882979.1"/>
    </source>
</evidence>
<dbReference type="PANTHER" id="PTHR35910:SF6">
    <property type="entry name" value="2EXR DOMAIN-CONTAINING PROTEIN"/>
    <property type="match status" value="1"/>
</dbReference>